<dbReference type="PROSITE" id="PS00785">
    <property type="entry name" value="5_NUCLEOTIDASE_1"/>
    <property type="match status" value="1"/>
</dbReference>
<comment type="similarity">
    <text evidence="2">Belongs to the 5'-nucleotidase family.</text>
</comment>
<accession>A0A1E4R525</accession>
<keyword evidence="1" id="KW-0732">Signal</keyword>
<dbReference type="GO" id="GO:0030288">
    <property type="term" value="C:outer membrane-bounded periplasmic space"/>
    <property type="evidence" value="ECO:0007669"/>
    <property type="project" value="TreeGrafter"/>
</dbReference>
<dbReference type="OrthoDB" id="9775118at2"/>
<dbReference type="GO" id="GO:0046872">
    <property type="term" value="F:metal ion binding"/>
    <property type="evidence" value="ECO:0007669"/>
    <property type="project" value="InterPro"/>
</dbReference>
<evidence type="ECO:0000256" key="2">
    <source>
        <dbReference type="RuleBase" id="RU362119"/>
    </source>
</evidence>
<evidence type="ECO:0000313" key="5">
    <source>
        <dbReference type="EMBL" id="ODV55560.1"/>
    </source>
</evidence>
<dbReference type="Pfam" id="PF02872">
    <property type="entry name" value="5_nucleotid_C"/>
    <property type="match status" value="1"/>
</dbReference>
<dbReference type="InterPro" id="IPR029052">
    <property type="entry name" value="Metallo-depent_PP-like"/>
</dbReference>
<dbReference type="GO" id="GO:0016788">
    <property type="term" value="F:hydrolase activity, acting on ester bonds"/>
    <property type="evidence" value="ECO:0007669"/>
    <property type="project" value="InterPro"/>
</dbReference>
<evidence type="ECO:0000259" key="3">
    <source>
        <dbReference type="Pfam" id="PF00149"/>
    </source>
</evidence>
<comment type="caution">
    <text evidence="5">The sequence shown here is derived from an EMBL/GenBank/DDBJ whole genome shotgun (WGS) entry which is preliminary data.</text>
</comment>
<dbReference type="InterPro" id="IPR036907">
    <property type="entry name" value="5'-Nucleotdase_C_sf"/>
</dbReference>
<reference evidence="5 6" key="1">
    <citation type="submission" date="2016-09" db="EMBL/GenBank/DDBJ databases">
        <title>Draft genome sequence of the soil isolate, Lysinibacillus fusiformis M5, a potential hypoxanthine producer.</title>
        <authorList>
            <person name="Gallegos-Monterrosa R."/>
            <person name="Maroti G."/>
            <person name="Balint B."/>
            <person name="Kovacs A.T."/>
        </authorList>
    </citation>
    <scope>NUCLEOTIDE SEQUENCE [LARGE SCALE GENOMIC DNA]</scope>
    <source>
        <strain evidence="5 6">M5</strain>
    </source>
</reference>
<dbReference type="Gene3D" id="3.90.780.10">
    <property type="entry name" value="5'-Nucleotidase, C-terminal domain"/>
    <property type="match status" value="1"/>
</dbReference>
<gene>
    <name evidence="5" type="ORF">BG258_06410</name>
</gene>
<dbReference type="Pfam" id="PF00149">
    <property type="entry name" value="Metallophos"/>
    <property type="match status" value="1"/>
</dbReference>
<dbReference type="Proteomes" id="UP000094784">
    <property type="component" value="Unassembled WGS sequence"/>
</dbReference>
<dbReference type="PANTHER" id="PTHR11575:SF6">
    <property type="entry name" value="2',3'-CYCLIC-NUCLEOTIDE 2'-PHOSPHODIESTERASE_3'-NUCLEOTIDASE"/>
    <property type="match status" value="1"/>
</dbReference>
<evidence type="ECO:0000313" key="6">
    <source>
        <dbReference type="Proteomes" id="UP000094784"/>
    </source>
</evidence>
<dbReference type="GO" id="GO:0009166">
    <property type="term" value="P:nucleotide catabolic process"/>
    <property type="evidence" value="ECO:0007669"/>
    <property type="project" value="InterPro"/>
</dbReference>
<dbReference type="InterPro" id="IPR008334">
    <property type="entry name" value="5'-Nucleotdase_C"/>
</dbReference>
<keyword evidence="2" id="KW-0547">Nucleotide-binding</keyword>
<dbReference type="PRINTS" id="PR01607">
    <property type="entry name" value="APYRASEFAMLY"/>
</dbReference>
<sequence length="531" mass="60058">MDILMIGGSIMSIKTIQILATSDIHGYIMPTTFRNDRNEALGLAKLATIIEGNRLEMPTILIDNGDFIQGSPMTFYHQKSQMQEQNPLIQVANELQYDAIVFGNHEFNYGLQTLQSVIHQSNFPWLGANIVTKDGRPFTKPFIIKEIDGIKIAILGVTTHFVTKWEEPLHIEGLHFEDAFSSASYWAKWIRANEQIDVLVLCYHGGFERDLESGELLDEAEDGENQGYRMCAEIEEVDIIISGHQHREISTTIMGKSVVQPGTKGVCIAKIELEIDMDHQHKIQSISHTPSLIYSSEHTQPHAAVCQIISPIFEKTEAWLDETIGMIQGDLQIEDPFLARIQEHPYIEFINRIQMAVSGASISCTALFHDEPGGLKQAVTMRDIVTNYIYANTLKVLRLTGQDILLALEQSASYFTVKAGQLHVADSFLSPKAQPYNYDMWEGIEYILDISKPIGERVTKLMYHGVAINREEEFDVVMSSYRATGAGNFDFLRNRPVVKEIQIDMTELIADYLLKQPMVQATCNHNWQVQF</sequence>
<dbReference type="InterPro" id="IPR006146">
    <property type="entry name" value="5'-Nucleotdase_CS"/>
</dbReference>
<dbReference type="EMBL" id="MECQ01000001">
    <property type="protein sequence ID" value="ODV55560.1"/>
    <property type="molecule type" value="Genomic_DNA"/>
</dbReference>
<feature type="domain" description="5'-Nucleotidase C-terminal" evidence="4">
    <location>
        <begin position="340"/>
        <end position="492"/>
    </location>
</feature>
<dbReference type="Gene3D" id="3.60.21.10">
    <property type="match status" value="1"/>
</dbReference>
<protein>
    <submittedName>
        <fullName evidence="5">Bifunctional metallophosphatase/5'-nucleotidase</fullName>
    </submittedName>
</protein>
<dbReference type="InterPro" id="IPR006179">
    <property type="entry name" value="5_nucleotidase/apyrase"/>
</dbReference>
<dbReference type="SUPFAM" id="SSF55816">
    <property type="entry name" value="5'-nucleotidase (syn. UDP-sugar hydrolase), C-terminal domain"/>
    <property type="match status" value="1"/>
</dbReference>
<organism evidence="5 6">
    <name type="scientific">Lysinibacillus fusiformis</name>
    <dbReference type="NCBI Taxonomy" id="28031"/>
    <lineage>
        <taxon>Bacteria</taxon>
        <taxon>Bacillati</taxon>
        <taxon>Bacillota</taxon>
        <taxon>Bacilli</taxon>
        <taxon>Bacillales</taxon>
        <taxon>Bacillaceae</taxon>
        <taxon>Lysinibacillus</taxon>
    </lineage>
</organism>
<dbReference type="GO" id="GO:0000166">
    <property type="term" value="F:nucleotide binding"/>
    <property type="evidence" value="ECO:0007669"/>
    <property type="project" value="UniProtKB-KW"/>
</dbReference>
<evidence type="ECO:0000259" key="4">
    <source>
        <dbReference type="Pfam" id="PF02872"/>
    </source>
</evidence>
<feature type="domain" description="Calcineurin-like phosphoesterase" evidence="3">
    <location>
        <begin position="17"/>
        <end position="247"/>
    </location>
</feature>
<dbReference type="SUPFAM" id="SSF56300">
    <property type="entry name" value="Metallo-dependent phosphatases"/>
    <property type="match status" value="1"/>
</dbReference>
<keyword evidence="2" id="KW-0378">Hydrolase</keyword>
<dbReference type="AlphaFoldDB" id="A0A1E4R525"/>
<evidence type="ECO:0000256" key="1">
    <source>
        <dbReference type="ARBA" id="ARBA00022729"/>
    </source>
</evidence>
<name>A0A1E4R525_9BACI</name>
<dbReference type="PANTHER" id="PTHR11575">
    <property type="entry name" value="5'-NUCLEOTIDASE-RELATED"/>
    <property type="match status" value="1"/>
</dbReference>
<proteinExistence type="inferred from homology"/>
<dbReference type="InterPro" id="IPR004843">
    <property type="entry name" value="Calcineurin-like_PHP"/>
</dbReference>